<organism evidence="2 3">
    <name type="scientific">Meristemomyces frigidus</name>
    <dbReference type="NCBI Taxonomy" id="1508187"/>
    <lineage>
        <taxon>Eukaryota</taxon>
        <taxon>Fungi</taxon>
        <taxon>Dikarya</taxon>
        <taxon>Ascomycota</taxon>
        <taxon>Pezizomycotina</taxon>
        <taxon>Dothideomycetes</taxon>
        <taxon>Dothideomycetidae</taxon>
        <taxon>Mycosphaerellales</taxon>
        <taxon>Teratosphaeriaceae</taxon>
        <taxon>Meristemomyces</taxon>
    </lineage>
</organism>
<proteinExistence type="predicted"/>
<dbReference type="GO" id="GO:0005886">
    <property type="term" value="C:plasma membrane"/>
    <property type="evidence" value="ECO:0007669"/>
    <property type="project" value="InterPro"/>
</dbReference>
<feature type="transmembrane region" description="Helical" evidence="1">
    <location>
        <begin position="246"/>
        <end position="266"/>
    </location>
</feature>
<evidence type="ECO:0000313" key="2">
    <source>
        <dbReference type="EMBL" id="KAK5117555.1"/>
    </source>
</evidence>
<protein>
    <recommendedName>
        <fullName evidence="4">Actin cortical patch SUR7/pH-response regulator PalI</fullName>
    </recommendedName>
</protein>
<dbReference type="GO" id="GO:0051285">
    <property type="term" value="C:cell cortex of cell tip"/>
    <property type="evidence" value="ECO:0007669"/>
    <property type="project" value="TreeGrafter"/>
</dbReference>
<dbReference type="Pfam" id="PF06687">
    <property type="entry name" value="SUR7"/>
    <property type="match status" value="1"/>
</dbReference>
<comment type="caution">
    <text evidence="2">The sequence shown here is derived from an EMBL/GenBank/DDBJ whole genome shotgun (WGS) entry which is preliminary data.</text>
</comment>
<keyword evidence="1" id="KW-1133">Transmembrane helix</keyword>
<dbReference type="PANTHER" id="PTHR28019:SF7">
    <property type="entry name" value="SUR7 PROTEIN"/>
    <property type="match status" value="1"/>
</dbReference>
<name>A0AAN7YJB9_9PEZI</name>
<accession>A0AAN7YJB9</accession>
<evidence type="ECO:0000256" key="1">
    <source>
        <dbReference type="SAM" id="Phobius"/>
    </source>
</evidence>
<evidence type="ECO:0000313" key="3">
    <source>
        <dbReference type="Proteomes" id="UP001310890"/>
    </source>
</evidence>
<dbReference type="InterPro" id="IPR009571">
    <property type="entry name" value="SUR7/Rim9-like_fungi"/>
</dbReference>
<keyword evidence="1" id="KW-0812">Transmembrane</keyword>
<keyword evidence="1" id="KW-0472">Membrane</keyword>
<dbReference type="Proteomes" id="UP001310890">
    <property type="component" value="Unassembled WGS sequence"/>
</dbReference>
<sequence>MLPMIKAVFLARKAKQTYEGRNTTRAKTPMSKVTLVRLLAILPVLLTAIALLLSVLCVYAGHTPGYMKSYAVFTLNVSRIGEDQLASLDHKISSINLKRDLAVVVPTATNTFAPTTLVAMTPRGLGSDLSSLTSKVGSAVETNVIAAVNKAYHGVIADLDLKDFYSIHISSSCSGTYHFKNGTNITVGDSGVPGKGVHEHVDSCSAHSVIDPLQLIRVLYWAGIVLTAIALVLGFVGIARPTRKYALLNIFGTLPALVIICLASAVTHGVAVGAEHLINFIGKSVGVAGASGGRFLHLTWATTILLSVNVLLWILIFLVVRKEKGGATNAASGGFSWGRRTRVDRTGGIALGPISRPMPVQAHSDRYGNAMI</sequence>
<reference evidence="2" key="1">
    <citation type="submission" date="2023-08" db="EMBL/GenBank/DDBJ databases">
        <title>Black Yeasts Isolated from many extreme environments.</title>
        <authorList>
            <person name="Coleine C."/>
            <person name="Stajich J.E."/>
            <person name="Selbmann L."/>
        </authorList>
    </citation>
    <scope>NUCLEOTIDE SEQUENCE</scope>
    <source>
        <strain evidence="2">CCFEE 5401</strain>
    </source>
</reference>
<dbReference type="AlphaFoldDB" id="A0AAN7YJB9"/>
<dbReference type="GO" id="GO:0031505">
    <property type="term" value="P:fungal-type cell wall organization"/>
    <property type="evidence" value="ECO:0007669"/>
    <property type="project" value="TreeGrafter"/>
</dbReference>
<gene>
    <name evidence="2" type="ORF">LTR62_004977</name>
</gene>
<dbReference type="EMBL" id="JAVRRL010000004">
    <property type="protein sequence ID" value="KAK5117555.1"/>
    <property type="molecule type" value="Genomic_DNA"/>
</dbReference>
<feature type="transmembrane region" description="Helical" evidence="1">
    <location>
        <begin position="298"/>
        <end position="320"/>
    </location>
</feature>
<evidence type="ECO:0008006" key="4">
    <source>
        <dbReference type="Google" id="ProtNLM"/>
    </source>
</evidence>
<dbReference type="InterPro" id="IPR052413">
    <property type="entry name" value="SUR7_domain"/>
</dbReference>
<dbReference type="PANTHER" id="PTHR28019">
    <property type="entry name" value="CELL MEMBRANE PROTEIN YLR413W-RELATED"/>
    <property type="match status" value="1"/>
</dbReference>
<feature type="transmembrane region" description="Helical" evidence="1">
    <location>
        <begin position="218"/>
        <end position="239"/>
    </location>
</feature>